<dbReference type="GO" id="GO:0051537">
    <property type="term" value="F:2 iron, 2 sulfur cluster binding"/>
    <property type="evidence" value="ECO:0007669"/>
    <property type="project" value="UniProtKB-UniRule"/>
</dbReference>
<keyword evidence="4 10" id="KW-0963">Cytoplasm</keyword>
<gene>
    <name evidence="13" type="ORF">HERILL_LOCUS8753</name>
</gene>
<comment type="caution">
    <text evidence="10">Lacks conserved residue(s) required for the propagation of feature annotation.</text>
</comment>
<keyword evidence="9 10" id="KW-0496">Mitochondrion</keyword>
<keyword evidence="14" id="KW-1185">Reference proteome</keyword>
<feature type="short sequence motif" description="Cx2C motif 1" evidence="10">
    <location>
        <begin position="223"/>
        <end position="226"/>
    </location>
</feature>
<feature type="binding site" evidence="10">
    <location>
        <position position="198"/>
    </location>
    <ligand>
        <name>[2Fe-2S] cluster</name>
        <dbReference type="ChEBI" id="CHEBI:190135"/>
    </ligand>
</feature>
<dbReference type="OrthoDB" id="311633at2759"/>
<dbReference type="InterPro" id="IPR007785">
    <property type="entry name" value="Anamorsin"/>
</dbReference>
<comment type="subcellular location">
    <subcellularLocation>
        <location evidence="10">Cytoplasm</location>
    </subcellularLocation>
    <subcellularLocation>
        <location evidence="10">Mitochondrion intermembrane space</location>
    </subcellularLocation>
</comment>
<proteinExistence type="inferred from homology"/>
<dbReference type="GO" id="GO:0051539">
    <property type="term" value="F:4 iron, 4 sulfur cluster binding"/>
    <property type="evidence" value="ECO:0007669"/>
    <property type="project" value="UniProtKB-KW"/>
</dbReference>
<dbReference type="GO" id="GO:0009055">
    <property type="term" value="F:electron transfer activity"/>
    <property type="evidence" value="ECO:0007669"/>
    <property type="project" value="UniProtKB-UniRule"/>
</dbReference>
<dbReference type="HAMAP" id="MF_03115">
    <property type="entry name" value="Anamorsin"/>
    <property type="match status" value="1"/>
</dbReference>
<evidence type="ECO:0000256" key="6">
    <source>
        <dbReference type="ARBA" id="ARBA00022723"/>
    </source>
</evidence>
<comment type="domain">
    <text evidence="10">The N-terminal domain has structural similarity with S-adenosyl-L-methionine-dependent methyltransferases, but does not bind S-adenosyl-L-methionine. It is required for correct assembly of the 2 Fe-S clusters.</text>
</comment>
<dbReference type="OMA" id="GFINCRE"/>
<feature type="binding site" evidence="10">
    <location>
        <position position="226"/>
    </location>
    <ligand>
        <name>[4Fe-4S] cluster</name>
        <dbReference type="ChEBI" id="CHEBI:49883"/>
    </ligand>
</feature>
<keyword evidence="7 10" id="KW-0408">Iron</keyword>
<dbReference type="Pfam" id="PF05093">
    <property type="entry name" value="CIAPIN1"/>
    <property type="match status" value="1"/>
</dbReference>
<evidence type="ECO:0000259" key="11">
    <source>
        <dbReference type="Pfam" id="PF05093"/>
    </source>
</evidence>
<dbReference type="PANTHER" id="PTHR13273">
    <property type="entry name" value="ANAMORSIN"/>
    <property type="match status" value="1"/>
</dbReference>
<evidence type="ECO:0000256" key="8">
    <source>
        <dbReference type="ARBA" id="ARBA00023014"/>
    </source>
</evidence>
<organism evidence="13 14">
    <name type="scientific">Hermetia illucens</name>
    <name type="common">Black soldier fly</name>
    <dbReference type="NCBI Taxonomy" id="343691"/>
    <lineage>
        <taxon>Eukaryota</taxon>
        <taxon>Metazoa</taxon>
        <taxon>Ecdysozoa</taxon>
        <taxon>Arthropoda</taxon>
        <taxon>Hexapoda</taxon>
        <taxon>Insecta</taxon>
        <taxon>Pterygota</taxon>
        <taxon>Neoptera</taxon>
        <taxon>Endopterygota</taxon>
        <taxon>Diptera</taxon>
        <taxon>Brachycera</taxon>
        <taxon>Stratiomyomorpha</taxon>
        <taxon>Stratiomyidae</taxon>
        <taxon>Hermetiinae</taxon>
        <taxon>Hermetia</taxon>
    </lineage>
</organism>
<protein>
    <recommendedName>
        <fullName evidence="10">Anamorsin homolog</fullName>
    </recommendedName>
    <alternativeName>
        <fullName evidence="10">Fe-S cluster assembly protein DRE2 homolog</fullName>
    </alternativeName>
</protein>
<evidence type="ECO:0000256" key="3">
    <source>
        <dbReference type="ARBA" id="ARBA00022485"/>
    </source>
</evidence>
<sequence length="262" mass="28184">MLIPTSGDQILFIWSGSGSQLLEPISTKAKEIPNVALKPENLERLELANHAKSTFDKCIIAVSVAEFTDELLATTLKLLKPAGALYVPLTPGLDPAKVLSQLKLSGYVNGKAENDTIVGEKPKYEVGASVKLSFGAKQNSETDQKKKAAIWSVNGDDVDDEEKIDPDELLDEEDLAKPDPSSLRVCSTTGKRKACKNCSCGLADELAAESAQSKPADQPKSSCGNCYLGDAFRCSTCPYLGMPAFKPGEKVKLNDNFLQDDI</sequence>
<evidence type="ECO:0000259" key="12">
    <source>
        <dbReference type="Pfam" id="PF20922"/>
    </source>
</evidence>
<feature type="binding site" evidence="10">
    <location>
        <position position="200"/>
    </location>
    <ligand>
        <name>[2Fe-2S] cluster</name>
        <dbReference type="ChEBI" id="CHEBI:190135"/>
    </ligand>
</feature>
<evidence type="ECO:0000256" key="4">
    <source>
        <dbReference type="ARBA" id="ARBA00022490"/>
    </source>
</evidence>
<evidence type="ECO:0000313" key="13">
    <source>
        <dbReference type="EMBL" id="CAD7085945.1"/>
    </source>
</evidence>
<name>A0A7R8USS2_HERIL</name>
<feature type="region of interest" description="Fe-S binding site B" evidence="10">
    <location>
        <begin position="223"/>
        <end position="237"/>
    </location>
</feature>
<evidence type="ECO:0000256" key="9">
    <source>
        <dbReference type="ARBA" id="ARBA00023128"/>
    </source>
</evidence>
<dbReference type="InterPro" id="IPR029063">
    <property type="entry name" value="SAM-dependent_MTases_sf"/>
</dbReference>
<feature type="short sequence motif" description="Cx2C motif 2" evidence="10">
    <location>
        <begin position="234"/>
        <end position="237"/>
    </location>
</feature>
<feature type="binding site" evidence="10">
    <location>
        <position position="234"/>
    </location>
    <ligand>
        <name>[4Fe-4S] cluster</name>
        <dbReference type="ChEBI" id="CHEBI:49883"/>
    </ligand>
</feature>
<dbReference type="Gene3D" id="3.40.50.150">
    <property type="entry name" value="Vaccinia Virus protein VP39"/>
    <property type="match status" value="1"/>
</dbReference>
<dbReference type="GO" id="GO:0046872">
    <property type="term" value="F:metal ion binding"/>
    <property type="evidence" value="ECO:0007669"/>
    <property type="project" value="UniProtKB-KW"/>
</dbReference>
<dbReference type="Pfam" id="PF20922">
    <property type="entry name" value="Anamorsin_N"/>
    <property type="match status" value="1"/>
</dbReference>
<feature type="binding site" evidence="10">
    <location>
        <position position="223"/>
    </location>
    <ligand>
        <name>[4Fe-4S] cluster</name>
        <dbReference type="ChEBI" id="CHEBI:49883"/>
    </ligand>
</feature>
<dbReference type="FunCoup" id="A0A7R8USS2">
    <property type="interactions" value="2116"/>
</dbReference>
<dbReference type="InterPro" id="IPR049011">
    <property type="entry name" value="Anamorsin_N_metazoan"/>
</dbReference>
<dbReference type="Proteomes" id="UP000594454">
    <property type="component" value="Chromosome 3"/>
</dbReference>
<feature type="domain" description="Anamorsin N-terminal" evidence="12">
    <location>
        <begin position="7"/>
        <end position="111"/>
    </location>
</feature>
<comment type="subunit">
    <text evidence="10">Monomer.</text>
</comment>
<feature type="binding site" evidence="10">
    <location>
        <position position="195"/>
    </location>
    <ligand>
        <name>[2Fe-2S] cluster</name>
        <dbReference type="ChEBI" id="CHEBI:190135"/>
    </ligand>
</feature>
<keyword evidence="8 10" id="KW-0411">Iron-sulfur</keyword>
<evidence type="ECO:0000256" key="2">
    <source>
        <dbReference type="ARBA" id="ARBA00008169"/>
    </source>
</evidence>
<comment type="domain">
    <text evidence="10">The C-terminal domain binds 2 Fe-S clusters but is otherwise mostly in an intrinsically disordered conformation.</text>
</comment>
<dbReference type="InterPro" id="IPR046408">
    <property type="entry name" value="CIAPIN1"/>
</dbReference>
<evidence type="ECO:0000256" key="10">
    <source>
        <dbReference type="HAMAP-Rule" id="MF_03115"/>
    </source>
</evidence>
<evidence type="ECO:0000256" key="7">
    <source>
        <dbReference type="ARBA" id="ARBA00023004"/>
    </source>
</evidence>
<evidence type="ECO:0000256" key="1">
    <source>
        <dbReference type="ARBA" id="ARBA00001966"/>
    </source>
</evidence>
<feature type="binding site" evidence="10">
    <location>
        <position position="186"/>
    </location>
    <ligand>
        <name>[2Fe-2S] cluster</name>
        <dbReference type="ChEBI" id="CHEBI:190135"/>
    </ligand>
</feature>
<evidence type="ECO:0000313" key="14">
    <source>
        <dbReference type="Proteomes" id="UP000594454"/>
    </source>
</evidence>
<dbReference type="InParanoid" id="A0A7R8USS2"/>
<comment type="similarity">
    <text evidence="2 10">Belongs to the anamorsin family.</text>
</comment>
<comment type="cofactor">
    <cofactor evidence="10">
        <name>[2Fe-2S] cluster</name>
        <dbReference type="ChEBI" id="CHEBI:190135"/>
    </cofactor>
</comment>
<feature type="binding site" evidence="10">
    <location>
        <position position="237"/>
    </location>
    <ligand>
        <name>[4Fe-4S] cluster</name>
        <dbReference type="ChEBI" id="CHEBI:49883"/>
    </ligand>
</feature>
<reference evidence="13 14" key="1">
    <citation type="submission" date="2020-11" db="EMBL/GenBank/DDBJ databases">
        <authorList>
            <person name="Wallbank WR R."/>
            <person name="Pardo Diaz C."/>
            <person name="Kozak K."/>
            <person name="Martin S."/>
            <person name="Jiggins C."/>
            <person name="Moest M."/>
            <person name="Warren A I."/>
            <person name="Generalovic N T."/>
            <person name="Byers J.R.P. K."/>
            <person name="Montejo-Kovacevich G."/>
            <person name="Yen C E."/>
        </authorList>
    </citation>
    <scope>NUCLEOTIDE SEQUENCE [LARGE SCALE GENOMIC DNA]</scope>
</reference>
<dbReference type="PANTHER" id="PTHR13273:SF14">
    <property type="entry name" value="ANAMORSIN"/>
    <property type="match status" value="1"/>
</dbReference>
<accession>A0A7R8USS2</accession>
<dbReference type="EMBL" id="LR899011">
    <property type="protein sequence ID" value="CAD7085945.1"/>
    <property type="molecule type" value="Genomic_DNA"/>
</dbReference>
<dbReference type="GO" id="GO:0005758">
    <property type="term" value="C:mitochondrial intermembrane space"/>
    <property type="evidence" value="ECO:0007669"/>
    <property type="project" value="UniProtKB-SubCell"/>
</dbReference>
<keyword evidence="3 10" id="KW-0004">4Fe-4S</keyword>
<comment type="function">
    <text evidence="10">Component of the cytosolic iron-sulfur (Fe-S) protein assembly (CIA) machinery. Required for the maturation of extramitochondrial Fe-S proteins. Part of an electron transfer chain functioning in an early step of cytosolic Fe-S biogenesis, facilitating the de novo assembly of a [4Fe-4S] cluster on the cytosolic Fe-S scaffold complex. Electrons are transferred from NADPH via a FAD- and FMN-containing diflavin oxidoreductase. Together with the diflavin oxidoreductase, also required for the assembly of the diferric tyrosyl radical cofactor of ribonucleotide reductase (RNR), probably by providing electrons for reduction during radical cofactor maturation in the catalytic small subunit.</text>
</comment>
<dbReference type="GO" id="GO:0016226">
    <property type="term" value="P:iron-sulfur cluster assembly"/>
    <property type="evidence" value="ECO:0007669"/>
    <property type="project" value="UniProtKB-UniRule"/>
</dbReference>
<dbReference type="AlphaFoldDB" id="A0A7R8USS2"/>
<feature type="domain" description="Anamorsin C-terminal" evidence="11">
    <location>
        <begin position="219"/>
        <end position="253"/>
    </location>
</feature>
<keyword evidence="5 10" id="KW-0001">2Fe-2S</keyword>
<evidence type="ECO:0000256" key="5">
    <source>
        <dbReference type="ARBA" id="ARBA00022714"/>
    </source>
</evidence>
<comment type="domain">
    <text evidence="10">The twin Cx2C motifs are involved in the recognition by the mitochondrial MIA40-ERV1 disulfide relay system. The formation of 2 disulfide bonds in the Cx2C motifs through dithiol/disulfide exchange reactions effectively traps the protein in the mitochondrial intermembrane space.</text>
</comment>
<keyword evidence="6 10" id="KW-0479">Metal-binding</keyword>
<comment type="cofactor">
    <cofactor evidence="1 10">
        <name>[4Fe-4S] cluster</name>
        <dbReference type="ChEBI" id="CHEBI:49883"/>
    </cofactor>
</comment>